<evidence type="ECO:0000313" key="2">
    <source>
        <dbReference type="EMBL" id="EYA11992.1"/>
    </source>
</evidence>
<accession>A0AAN4SGX8</accession>
<gene>
    <name evidence="2" type="ORF">M104_4978</name>
</gene>
<keyword evidence="1" id="KW-0812">Transmembrane</keyword>
<dbReference type="Proteomes" id="UP000022433">
    <property type="component" value="Unassembled WGS sequence"/>
</dbReference>
<comment type="caution">
    <text evidence="2">The sequence shown here is derived from an EMBL/GenBank/DDBJ whole genome shotgun (WGS) entry which is preliminary data.</text>
</comment>
<proteinExistence type="predicted"/>
<evidence type="ECO:0000313" key="3">
    <source>
        <dbReference type="Proteomes" id="UP000022433"/>
    </source>
</evidence>
<keyword evidence="1" id="KW-0472">Membrane</keyword>
<feature type="transmembrane region" description="Helical" evidence="1">
    <location>
        <begin position="16"/>
        <end position="38"/>
    </location>
</feature>
<evidence type="ECO:0008006" key="4">
    <source>
        <dbReference type="Google" id="ProtNLM"/>
    </source>
</evidence>
<reference evidence="2 3" key="1">
    <citation type="submission" date="2014-02" db="EMBL/GenBank/DDBJ databases">
        <authorList>
            <person name="Sears C."/>
            <person name="Carroll K."/>
            <person name="Sack B.R."/>
            <person name="Qadri F."/>
            <person name="Myers L.L."/>
            <person name="Chung G.-T."/>
            <person name="Escheverria P."/>
            <person name="Fraser C.M."/>
            <person name="Sadzewicz L."/>
            <person name="Shefchek K.A."/>
            <person name="Tallon L."/>
            <person name="Das S.P."/>
            <person name="Daugherty S."/>
            <person name="Mongodin E.F."/>
        </authorList>
    </citation>
    <scope>NUCLEOTIDE SEQUENCE [LARGE SCALE GENOMIC DNA]</scope>
    <source>
        <strain evidence="2 3">1007-1-F #10</strain>
    </source>
</reference>
<sequence>MCFKKRTSDATKIRRFFYLCKFFYIVLIISHLSILLAFSAESKNCVSKDVRLLKHDSYNIRYLLLEK</sequence>
<dbReference type="AlphaFoldDB" id="A0AAN4SGX8"/>
<organism evidence="2 3">
    <name type="scientific">Bacteroides fragilis str. 1007-1-F #10</name>
    <dbReference type="NCBI Taxonomy" id="1339295"/>
    <lineage>
        <taxon>Bacteria</taxon>
        <taxon>Pseudomonadati</taxon>
        <taxon>Bacteroidota</taxon>
        <taxon>Bacteroidia</taxon>
        <taxon>Bacteroidales</taxon>
        <taxon>Bacteroidaceae</taxon>
        <taxon>Bacteroides</taxon>
    </lineage>
</organism>
<evidence type="ECO:0000256" key="1">
    <source>
        <dbReference type="SAM" id="Phobius"/>
    </source>
</evidence>
<dbReference type="EMBL" id="JGEA01000061">
    <property type="protein sequence ID" value="EYA11992.1"/>
    <property type="molecule type" value="Genomic_DNA"/>
</dbReference>
<protein>
    <recommendedName>
        <fullName evidence="4">Transmembrane protein</fullName>
    </recommendedName>
</protein>
<keyword evidence="1" id="KW-1133">Transmembrane helix</keyword>
<name>A0AAN4SGX8_BACFG</name>